<protein>
    <submittedName>
        <fullName evidence="2">Uncharacterized protein</fullName>
    </submittedName>
</protein>
<evidence type="ECO:0000313" key="2">
    <source>
        <dbReference type="EMBL" id="MXR41835.1"/>
    </source>
</evidence>
<reference evidence="2 3" key="1">
    <citation type="submission" date="2019-12" db="EMBL/GenBank/DDBJ databases">
        <title>Isolation and characterization of three novel carbon monoxide-oxidizing members of Halobacteria from salione crusts and soils.</title>
        <authorList>
            <person name="Myers M.R."/>
            <person name="King G.M."/>
        </authorList>
    </citation>
    <scope>NUCLEOTIDE SEQUENCE [LARGE SCALE GENOMIC DNA]</scope>
    <source>
        <strain evidence="2 3">WSA2</strain>
    </source>
</reference>
<feature type="region of interest" description="Disordered" evidence="1">
    <location>
        <begin position="27"/>
        <end position="53"/>
    </location>
</feature>
<dbReference type="OrthoDB" id="350675at2157"/>
<dbReference type="PROSITE" id="PS51318">
    <property type="entry name" value="TAT"/>
    <property type="match status" value="1"/>
</dbReference>
<proteinExistence type="predicted"/>
<dbReference type="Proteomes" id="UP000437065">
    <property type="component" value="Unassembled WGS sequence"/>
</dbReference>
<comment type="caution">
    <text evidence="2">The sequence shown here is derived from an EMBL/GenBank/DDBJ whole genome shotgun (WGS) entry which is preliminary data.</text>
</comment>
<organism evidence="2 3">
    <name type="scientific">Halobaculum saliterrae</name>
    <dbReference type="NCBI Taxonomy" id="2073113"/>
    <lineage>
        <taxon>Archaea</taxon>
        <taxon>Methanobacteriati</taxon>
        <taxon>Methanobacteriota</taxon>
        <taxon>Stenosarchaea group</taxon>
        <taxon>Halobacteria</taxon>
        <taxon>Halobacteriales</taxon>
        <taxon>Haloferacaceae</taxon>
        <taxon>Halobaculum</taxon>
    </lineage>
</organism>
<gene>
    <name evidence="2" type="ORF">GRX01_10870</name>
</gene>
<sequence>MRERSGRTRRAVLAGAGAALAGSLAGCGALPGGDDESTVSGDELASVLAESPPAVPERLPVAIEASAATSRADEIDASLAAVPAPLDATQVPNGAIRERLDRAHERANEALARASEASTPWSRMGQLRRAGSEAAFVGGGWEAVDAGRDLGDVRDDGAALRADLRAFRSEWHYRGRDAVEAVVVNDAIAGLVRSCIAALNEVLSAQPDGNATALAVAEADEELATARGAVQDAAHVFERLNAADGVASRREALSAAADALVSSVAERRDAVGIGRGEEPSELDRDALPAERALRDLREDLRRDERPAEARDAGEFPRAIVAAHAALARLGAVERLRSRVDAGEVIDVASAADVRAIRTRAVESVRSAHADGPHPRLDRLRLHRLAATLRYLDDELARVDGGNEVSLGRFRWELSDYARVAATARAVGDASAAVARALTRA</sequence>
<dbReference type="RefSeq" id="WP_159666978.1">
    <property type="nucleotide sequence ID" value="NZ_WUUS01000006.1"/>
</dbReference>
<name>A0A6B0ST27_9EURY</name>
<dbReference type="EMBL" id="WUUS01000006">
    <property type="protein sequence ID" value="MXR41835.1"/>
    <property type="molecule type" value="Genomic_DNA"/>
</dbReference>
<dbReference type="InterPro" id="IPR006311">
    <property type="entry name" value="TAT_signal"/>
</dbReference>
<evidence type="ECO:0000313" key="3">
    <source>
        <dbReference type="Proteomes" id="UP000437065"/>
    </source>
</evidence>
<evidence type="ECO:0000256" key="1">
    <source>
        <dbReference type="SAM" id="MobiDB-lite"/>
    </source>
</evidence>
<keyword evidence="3" id="KW-1185">Reference proteome</keyword>
<dbReference type="PROSITE" id="PS51257">
    <property type="entry name" value="PROKAR_LIPOPROTEIN"/>
    <property type="match status" value="1"/>
</dbReference>
<accession>A0A6B0ST27</accession>
<dbReference type="AlphaFoldDB" id="A0A6B0ST27"/>